<dbReference type="Proteomes" id="UP001451782">
    <property type="component" value="Chromosome"/>
</dbReference>
<dbReference type="RefSeq" id="WP_342070958.1">
    <property type="nucleotide sequence ID" value="NZ_CP151762.1"/>
</dbReference>
<dbReference type="InterPro" id="IPR002173">
    <property type="entry name" value="Carboh/pur_kinase_PfkB_CS"/>
</dbReference>
<dbReference type="Gene3D" id="3.40.1190.20">
    <property type="match status" value="1"/>
</dbReference>
<evidence type="ECO:0000313" key="15">
    <source>
        <dbReference type="Proteomes" id="UP001451782"/>
    </source>
</evidence>
<dbReference type="PRINTS" id="PR00990">
    <property type="entry name" value="RIBOKINASE"/>
</dbReference>
<protein>
    <recommendedName>
        <fullName evidence="3 12">Ribokinase</fullName>
        <shortName evidence="12">RK</shortName>
        <ecNumber evidence="2 12">2.7.1.15</ecNumber>
    </recommendedName>
</protein>
<comment type="subcellular location">
    <subcellularLocation>
        <location evidence="12">Cytoplasm</location>
    </subcellularLocation>
</comment>
<dbReference type="GO" id="GO:0019303">
    <property type="term" value="P:D-ribose catabolic process"/>
    <property type="evidence" value="ECO:0007669"/>
    <property type="project" value="UniProtKB-UniRule"/>
</dbReference>
<feature type="binding site" evidence="12">
    <location>
        <begin position="243"/>
        <end position="244"/>
    </location>
    <ligand>
        <name>ATP</name>
        <dbReference type="ChEBI" id="CHEBI:30616"/>
    </ligand>
</feature>
<reference evidence="14 15" key="1">
    <citation type="submission" date="2024-04" db="EMBL/GenBank/DDBJ databases">
        <title>Phylogenomic analyses of a clade within the roseobacter group suggest taxonomic reassignments of species of the genera Aestuariivita, Citreicella, Loktanella, Nautella, Pelagibaca, Ruegeria, Thalassobius, Thiobacimonas and Tropicibacter, and the proposal o.</title>
        <authorList>
            <person name="Jeon C.O."/>
        </authorList>
    </citation>
    <scope>NUCLEOTIDE SEQUENCE [LARGE SCALE GENOMIC DNA]</scope>
    <source>
        <strain evidence="14 15">G8-12</strain>
    </source>
</reference>
<dbReference type="AlphaFoldDB" id="A0AAN0M3S9"/>
<comment type="activity regulation">
    <text evidence="12">Activated by a monovalent cation that binds near, but not in, the active site. The most likely occupant of the site in vivo is potassium. Ion binding induces a conformational change that may alter substrate affinity.</text>
</comment>
<evidence type="ECO:0000259" key="13">
    <source>
        <dbReference type="Pfam" id="PF00294"/>
    </source>
</evidence>
<evidence type="ECO:0000256" key="11">
    <source>
        <dbReference type="ARBA" id="ARBA00023277"/>
    </source>
</evidence>
<dbReference type="PANTHER" id="PTHR10584">
    <property type="entry name" value="SUGAR KINASE"/>
    <property type="match status" value="1"/>
</dbReference>
<feature type="binding site" evidence="12">
    <location>
        <position position="276"/>
    </location>
    <ligand>
        <name>K(+)</name>
        <dbReference type="ChEBI" id="CHEBI:29103"/>
    </ligand>
</feature>
<feature type="binding site" evidence="12">
    <location>
        <position position="238"/>
    </location>
    <ligand>
        <name>K(+)</name>
        <dbReference type="ChEBI" id="CHEBI:29103"/>
    </ligand>
</feature>
<dbReference type="GO" id="GO:0046872">
    <property type="term" value="F:metal ion binding"/>
    <property type="evidence" value="ECO:0007669"/>
    <property type="project" value="UniProtKB-KW"/>
</dbReference>
<comment type="pathway">
    <text evidence="12">Carbohydrate metabolism; D-ribose degradation; D-ribose 5-phosphate from beta-D-ribopyranose: step 2/2.</text>
</comment>
<gene>
    <name evidence="12" type="primary">rbsK</name>
    <name evidence="14" type="ORF">AABB28_04755</name>
</gene>
<keyword evidence="7 12" id="KW-0418">Kinase</keyword>
<keyword evidence="5 12" id="KW-0479">Metal-binding</keyword>
<comment type="subunit">
    <text evidence="12">Homodimer.</text>
</comment>
<comment type="similarity">
    <text evidence="12">Belongs to the carbohydrate kinase PfkB family. Ribokinase subfamily.</text>
</comment>
<evidence type="ECO:0000256" key="8">
    <source>
        <dbReference type="ARBA" id="ARBA00022840"/>
    </source>
</evidence>
<dbReference type="Pfam" id="PF00294">
    <property type="entry name" value="PfkB"/>
    <property type="match status" value="1"/>
</dbReference>
<feature type="binding site" evidence="12">
    <location>
        <begin position="10"/>
        <end position="12"/>
    </location>
    <ligand>
        <name>substrate</name>
    </ligand>
</feature>
<evidence type="ECO:0000256" key="5">
    <source>
        <dbReference type="ARBA" id="ARBA00022723"/>
    </source>
</evidence>
<keyword evidence="10 12" id="KW-0630">Potassium</keyword>
<dbReference type="GO" id="GO:0004747">
    <property type="term" value="F:ribokinase activity"/>
    <property type="evidence" value="ECO:0007669"/>
    <property type="project" value="UniProtKB-UniRule"/>
</dbReference>
<dbReference type="PROSITE" id="PS00583">
    <property type="entry name" value="PFKB_KINASES_1"/>
    <property type="match status" value="1"/>
</dbReference>
<evidence type="ECO:0000256" key="9">
    <source>
        <dbReference type="ARBA" id="ARBA00022842"/>
    </source>
</evidence>
<evidence type="ECO:0000256" key="1">
    <source>
        <dbReference type="ARBA" id="ARBA00005380"/>
    </source>
</evidence>
<proteinExistence type="inferred from homology"/>
<dbReference type="GO" id="GO:0005524">
    <property type="term" value="F:ATP binding"/>
    <property type="evidence" value="ECO:0007669"/>
    <property type="project" value="UniProtKB-UniRule"/>
</dbReference>
<dbReference type="GO" id="GO:0005737">
    <property type="term" value="C:cytoplasm"/>
    <property type="evidence" value="ECO:0007669"/>
    <property type="project" value="UniProtKB-SubCell"/>
</dbReference>
<keyword evidence="12" id="KW-0963">Cytoplasm</keyword>
<comment type="cofactor">
    <cofactor evidence="12">
        <name>Mg(2+)</name>
        <dbReference type="ChEBI" id="CHEBI:18420"/>
    </cofactor>
    <text evidence="12">Requires a divalent cation, most likely magnesium in vivo, as an electrophilic catalyst to aid phosphoryl group transfer. It is the chelate of the metal and the nucleotide that is the actual substrate.</text>
</comment>
<dbReference type="HAMAP" id="MF_01987">
    <property type="entry name" value="Ribokinase"/>
    <property type="match status" value="1"/>
</dbReference>
<dbReference type="InterPro" id="IPR002139">
    <property type="entry name" value="Ribo/fructo_kinase"/>
</dbReference>
<keyword evidence="6 12" id="KW-0547">Nucleotide-binding</keyword>
<name>A0AAN0M3S9_9RHOB</name>
<dbReference type="InterPro" id="IPR011611">
    <property type="entry name" value="PfkB_dom"/>
</dbReference>
<feature type="domain" description="Carbohydrate kinase PfkB" evidence="13">
    <location>
        <begin position="2"/>
        <end position="288"/>
    </location>
</feature>
<feature type="binding site" evidence="12">
    <location>
        <position position="244"/>
    </location>
    <ligand>
        <name>substrate</name>
    </ligand>
</feature>
<keyword evidence="9 12" id="KW-0460">Magnesium</keyword>
<feature type="binding site" evidence="12">
    <location>
        <begin position="38"/>
        <end position="42"/>
    </location>
    <ligand>
        <name>substrate</name>
    </ligand>
</feature>
<dbReference type="EC" id="2.7.1.15" evidence="2 12"/>
<feature type="binding site" evidence="12">
    <location>
        <position position="281"/>
    </location>
    <ligand>
        <name>K(+)</name>
        <dbReference type="ChEBI" id="CHEBI:29103"/>
    </ligand>
</feature>
<comment type="caution">
    <text evidence="12">Lacks conserved residue(s) required for the propagation of feature annotation.</text>
</comment>
<dbReference type="InterPro" id="IPR011877">
    <property type="entry name" value="Ribokinase"/>
</dbReference>
<dbReference type="KEGG" id="yag:AABB28_04755"/>
<evidence type="ECO:0000256" key="2">
    <source>
        <dbReference type="ARBA" id="ARBA00012035"/>
    </source>
</evidence>
<evidence type="ECO:0000256" key="4">
    <source>
        <dbReference type="ARBA" id="ARBA00022679"/>
    </source>
</evidence>
<feature type="binding site" evidence="12">
    <location>
        <position position="279"/>
    </location>
    <ligand>
        <name>K(+)</name>
        <dbReference type="ChEBI" id="CHEBI:29103"/>
    </ligand>
</feature>
<evidence type="ECO:0000256" key="6">
    <source>
        <dbReference type="ARBA" id="ARBA00022741"/>
    </source>
</evidence>
<dbReference type="InterPro" id="IPR029056">
    <property type="entry name" value="Ribokinase-like"/>
</dbReference>
<accession>A0AAN0M3S9</accession>
<evidence type="ECO:0000313" key="14">
    <source>
        <dbReference type="EMBL" id="WZU64594.1"/>
    </source>
</evidence>
<feature type="active site" description="Proton acceptor" evidence="12">
    <location>
        <position position="244"/>
    </location>
</feature>
<evidence type="ECO:0000256" key="10">
    <source>
        <dbReference type="ARBA" id="ARBA00022958"/>
    </source>
</evidence>
<comment type="catalytic activity">
    <reaction evidence="12">
        <text>D-ribose + ATP = D-ribose 5-phosphate + ADP + H(+)</text>
        <dbReference type="Rhea" id="RHEA:13697"/>
        <dbReference type="ChEBI" id="CHEBI:15378"/>
        <dbReference type="ChEBI" id="CHEBI:30616"/>
        <dbReference type="ChEBI" id="CHEBI:47013"/>
        <dbReference type="ChEBI" id="CHEBI:78346"/>
        <dbReference type="ChEBI" id="CHEBI:456216"/>
        <dbReference type="EC" id="2.7.1.15"/>
    </reaction>
</comment>
<evidence type="ECO:0000256" key="12">
    <source>
        <dbReference type="HAMAP-Rule" id="MF_01987"/>
    </source>
</evidence>
<keyword evidence="8 12" id="KW-0067">ATP-binding</keyword>
<feature type="binding site" evidence="12">
    <location>
        <begin position="212"/>
        <end position="217"/>
    </location>
    <ligand>
        <name>ATP</name>
        <dbReference type="ChEBI" id="CHEBI:30616"/>
    </ligand>
</feature>
<dbReference type="PANTHER" id="PTHR10584:SF166">
    <property type="entry name" value="RIBOKINASE"/>
    <property type="match status" value="1"/>
</dbReference>
<comment type="similarity">
    <text evidence="1">Belongs to the carbohydrate kinase pfkB family.</text>
</comment>
<feature type="binding site" evidence="12">
    <location>
        <position position="182"/>
    </location>
    <ligand>
        <name>ATP</name>
        <dbReference type="ChEBI" id="CHEBI:30616"/>
    </ligand>
</feature>
<evidence type="ECO:0000256" key="3">
    <source>
        <dbReference type="ARBA" id="ARBA00016943"/>
    </source>
</evidence>
<organism evidence="14 15">
    <name type="scientific">Yoonia algicola</name>
    <dbReference type="NCBI Taxonomy" id="3137368"/>
    <lineage>
        <taxon>Bacteria</taxon>
        <taxon>Pseudomonadati</taxon>
        <taxon>Pseudomonadota</taxon>
        <taxon>Alphaproteobacteria</taxon>
        <taxon>Rhodobacterales</taxon>
        <taxon>Paracoccaceae</taxon>
        <taxon>Yoonia</taxon>
    </lineage>
</organism>
<dbReference type="SUPFAM" id="SSF53613">
    <property type="entry name" value="Ribokinase-like"/>
    <property type="match status" value="1"/>
</dbReference>
<keyword evidence="4 12" id="KW-0808">Transferase</keyword>
<evidence type="ECO:0000256" key="7">
    <source>
        <dbReference type="ARBA" id="ARBA00022777"/>
    </source>
</evidence>
<feature type="binding site" evidence="12">
    <location>
        <position position="240"/>
    </location>
    <ligand>
        <name>K(+)</name>
        <dbReference type="ChEBI" id="CHEBI:29103"/>
    </ligand>
</feature>
<comment type="function">
    <text evidence="12">Catalyzes the phosphorylation of ribose at O-5 in a reaction requiring ATP and magnesium. The resulting D-ribose-5-phosphate can then be used either for sythesis of nucleotides, histidine, and tryptophan, or as a component of the pentose phosphate pathway.</text>
</comment>
<sequence length="296" mass="31053">MKVFVVGNIAMDQTLAVDRMPIEGESIFGSNISSDLGGKGTNQAIVLARCGIPTILIAAIGTDAQSQQMRERLSREPVIDRLVERLDISGDATIVLKDVHGGNVNITTVDCARSLEISDVRPLMSDAEAGDLLVLQGNLSVAATSDIIQEARKKQMRIALNPSPLAPEISPLLAGLDVLFLNEHEAEEITGLRKRAAVQYLLDLDVDVVVLTLGASGSLLGGKNGIVEVPAQVTEVADSTGAGDTFQSVAIGSALRRGGWIDSVALSVAAMAAAITVSRFGTSAAFPTRAELEELL</sequence>
<keyword evidence="15" id="KW-1185">Reference proteome</keyword>
<dbReference type="EMBL" id="CP151762">
    <property type="protein sequence ID" value="WZU64594.1"/>
    <property type="molecule type" value="Genomic_DNA"/>
</dbReference>
<keyword evidence="11 12" id="KW-0119">Carbohydrate metabolism</keyword>